<accession>A0A1E1EXT7</accession>
<sequence length="160" mass="18309">MIVSDNGTELTSLAILRWTQERRIEWHYIAPGKPQQNGFVESFNDRLRDECLNEMLFASLSHARAVLRAWHYDYNHVRPHMVAAAASNDGAAIEALPGARLFRVWVNDQPRLEIRGYPFDRLDWLKSLGCFTEIITYRTRLFVPLGQAEEILAAIEPVGG</sequence>
<evidence type="ECO:0000313" key="3">
    <source>
        <dbReference type="Proteomes" id="UP000218272"/>
    </source>
</evidence>
<gene>
    <name evidence="2" type="ORF">SCLO_1000490</name>
</gene>
<dbReference type="AlphaFoldDB" id="A0A1E1EXT7"/>
<dbReference type="KEGG" id="sclo:SCLO_1000490"/>
<dbReference type="InterPro" id="IPR036397">
    <property type="entry name" value="RNaseH_sf"/>
</dbReference>
<dbReference type="EMBL" id="AP017655">
    <property type="protein sequence ID" value="BAV63089.1"/>
    <property type="molecule type" value="Genomic_DNA"/>
</dbReference>
<dbReference type="Gene3D" id="3.30.420.10">
    <property type="entry name" value="Ribonuclease H-like superfamily/Ribonuclease H"/>
    <property type="match status" value="1"/>
</dbReference>
<organism evidence="2 3">
    <name type="scientific">Sphingobium cloacae</name>
    <dbReference type="NCBI Taxonomy" id="120107"/>
    <lineage>
        <taxon>Bacteria</taxon>
        <taxon>Pseudomonadati</taxon>
        <taxon>Pseudomonadota</taxon>
        <taxon>Alphaproteobacteria</taxon>
        <taxon>Sphingomonadales</taxon>
        <taxon>Sphingomonadaceae</taxon>
        <taxon>Sphingobium</taxon>
    </lineage>
</organism>
<feature type="domain" description="Integrase catalytic" evidence="1">
    <location>
        <begin position="1"/>
        <end position="95"/>
    </location>
</feature>
<dbReference type="InterPro" id="IPR012337">
    <property type="entry name" value="RNaseH-like_sf"/>
</dbReference>
<dbReference type="Proteomes" id="UP000218272">
    <property type="component" value="Chromosome SCLO_1"/>
</dbReference>
<proteinExistence type="predicted"/>
<evidence type="ECO:0000259" key="1">
    <source>
        <dbReference type="PROSITE" id="PS50994"/>
    </source>
</evidence>
<dbReference type="PANTHER" id="PTHR47515">
    <property type="entry name" value="LOW CALCIUM RESPONSE LOCUS PROTEIN T"/>
    <property type="match status" value="1"/>
</dbReference>
<protein>
    <submittedName>
        <fullName evidence="2">Transposase</fullName>
    </submittedName>
</protein>
<dbReference type="InterPro" id="IPR001584">
    <property type="entry name" value="Integrase_cat-core"/>
</dbReference>
<reference evidence="2 3" key="1">
    <citation type="submission" date="2016-10" db="EMBL/GenBank/DDBJ databases">
        <title>Complete Genome Sequence of the Nonylphenol-Degrading Bacterium Sphingobium cloacae JCM 10874T.</title>
        <authorList>
            <person name="Ootsuka M."/>
            <person name="Nishizawa T."/>
            <person name="Ohta H."/>
        </authorList>
    </citation>
    <scope>NUCLEOTIDE SEQUENCE [LARGE SCALE GENOMIC DNA]</scope>
    <source>
        <strain evidence="2 3">JCM 10874</strain>
    </source>
</reference>
<evidence type="ECO:0000313" key="2">
    <source>
        <dbReference type="EMBL" id="BAV63089.1"/>
    </source>
</evidence>
<keyword evidence="3" id="KW-1185">Reference proteome</keyword>
<name>A0A1E1EXT7_9SPHN</name>
<dbReference type="Pfam" id="PF13683">
    <property type="entry name" value="rve_3"/>
    <property type="match status" value="1"/>
</dbReference>
<dbReference type="GO" id="GO:0003676">
    <property type="term" value="F:nucleic acid binding"/>
    <property type="evidence" value="ECO:0007669"/>
    <property type="project" value="InterPro"/>
</dbReference>
<dbReference type="SUPFAM" id="SSF53098">
    <property type="entry name" value="Ribonuclease H-like"/>
    <property type="match status" value="1"/>
</dbReference>
<dbReference type="PANTHER" id="PTHR47515:SF1">
    <property type="entry name" value="BLR2054 PROTEIN"/>
    <property type="match status" value="1"/>
</dbReference>
<dbReference type="PROSITE" id="PS50994">
    <property type="entry name" value="INTEGRASE"/>
    <property type="match status" value="1"/>
</dbReference>
<dbReference type="GO" id="GO:0015074">
    <property type="term" value="P:DNA integration"/>
    <property type="evidence" value="ECO:0007669"/>
    <property type="project" value="InterPro"/>
</dbReference>